<sequence>MSFNLEAVEYAERVSNNVAPKKCKVQGLPKRHRYQPSCIITMDEIPVWDDMVSNTTVTGST</sequence>
<dbReference type="AlphaFoldDB" id="A0AAD9UXA2"/>
<protein>
    <submittedName>
        <fullName evidence="1">Uncharacterized protein</fullName>
    </submittedName>
</protein>
<gene>
    <name evidence="1" type="ORF">P5673_025710</name>
</gene>
<evidence type="ECO:0000313" key="1">
    <source>
        <dbReference type="EMBL" id="KAK2552995.1"/>
    </source>
</evidence>
<dbReference type="EMBL" id="JARQWQ010000081">
    <property type="protein sequence ID" value="KAK2552995.1"/>
    <property type="molecule type" value="Genomic_DNA"/>
</dbReference>
<evidence type="ECO:0000313" key="2">
    <source>
        <dbReference type="Proteomes" id="UP001249851"/>
    </source>
</evidence>
<dbReference type="Proteomes" id="UP001249851">
    <property type="component" value="Unassembled WGS sequence"/>
</dbReference>
<organism evidence="1 2">
    <name type="scientific">Acropora cervicornis</name>
    <name type="common">Staghorn coral</name>
    <dbReference type="NCBI Taxonomy" id="6130"/>
    <lineage>
        <taxon>Eukaryota</taxon>
        <taxon>Metazoa</taxon>
        <taxon>Cnidaria</taxon>
        <taxon>Anthozoa</taxon>
        <taxon>Hexacorallia</taxon>
        <taxon>Scleractinia</taxon>
        <taxon>Astrocoeniina</taxon>
        <taxon>Acroporidae</taxon>
        <taxon>Acropora</taxon>
    </lineage>
</organism>
<name>A0AAD9UXA2_ACRCE</name>
<accession>A0AAD9UXA2</accession>
<reference evidence="1" key="1">
    <citation type="journal article" date="2023" name="G3 (Bethesda)">
        <title>Whole genome assembly and annotation of the endangered Caribbean coral Acropora cervicornis.</title>
        <authorList>
            <person name="Selwyn J.D."/>
            <person name="Vollmer S.V."/>
        </authorList>
    </citation>
    <scope>NUCLEOTIDE SEQUENCE</scope>
    <source>
        <strain evidence="1">K2</strain>
    </source>
</reference>
<reference evidence="1" key="2">
    <citation type="journal article" date="2023" name="Science">
        <title>Genomic signatures of disease resistance in endangered staghorn corals.</title>
        <authorList>
            <person name="Vollmer S.V."/>
            <person name="Selwyn J.D."/>
            <person name="Despard B.A."/>
            <person name="Roesel C.L."/>
        </authorList>
    </citation>
    <scope>NUCLEOTIDE SEQUENCE</scope>
    <source>
        <strain evidence="1">K2</strain>
    </source>
</reference>
<comment type="caution">
    <text evidence="1">The sequence shown here is derived from an EMBL/GenBank/DDBJ whole genome shotgun (WGS) entry which is preliminary data.</text>
</comment>
<keyword evidence="2" id="KW-1185">Reference proteome</keyword>
<proteinExistence type="predicted"/>